<dbReference type="Proteomes" id="UP000735302">
    <property type="component" value="Unassembled WGS sequence"/>
</dbReference>
<reference evidence="1 2" key="1">
    <citation type="journal article" date="2021" name="Elife">
        <title>Chloroplast acquisition without the gene transfer in kleptoplastic sea slugs, Plakobranchus ocellatus.</title>
        <authorList>
            <person name="Maeda T."/>
            <person name="Takahashi S."/>
            <person name="Yoshida T."/>
            <person name="Shimamura S."/>
            <person name="Takaki Y."/>
            <person name="Nagai Y."/>
            <person name="Toyoda A."/>
            <person name="Suzuki Y."/>
            <person name="Arimoto A."/>
            <person name="Ishii H."/>
            <person name="Satoh N."/>
            <person name="Nishiyama T."/>
            <person name="Hasebe M."/>
            <person name="Maruyama T."/>
            <person name="Minagawa J."/>
            <person name="Obokata J."/>
            <person name="Shigenobu S."/>
        </authorList>
    </citation>
    <scope>NUCLEOTIDE SEQUENCE [LARGE SCALE GENOMIC DNA]</scope>
</reference>
<accession>A0AAV3YQU0</accession>
<gene>
    <name evidence="1" type="ORF">PoB_001161500</name>
</gene>
<dbReference type="EMBL" id="BLXT01001370">
    <property type="protein sequence ID" value="GFN85109.1"/>
    <property type="molecule type" value="Genomic_DNA"/>
</dbReference>
<organism evidence="1 2">
    <name type="scientific">Plakobranchus ocellatus</name>
    <dbReference type="NCBI Taxonomy" id="259542"/>
    <lineage>
        <taxon>Eukaryota</taxon>
        <taxon>Metazoa</taxon>
        <taxon>Spiralia</taxon>
        <taxon>Lophotrochozoa</taxon>
        <taxon>Mollusca</taxon>
        <taxon>Gastropoda</taxon>
        <taxon>Heterobranchia</taxon>
        <taxon>Euthyneura</taxon>
        <taxon>Panpulmonata</taxon>
        <taxon>Sacoglossa</taxon>
        <taxon>Placobranchoidea</taxon>
        <taxon>Plakobranchidae</taxon>
        <taxon>Plakobranchus</taxon>
    </lineage>
</organism>
<evidence type="ECO:0000313" key="1">
    <source>
        <dbReference type="EMBL" id="GFN85109.1"/>
    </source>
</evidence>
<keyword evidence="2" id="KW-1185">Reference proteome</keyword>
<proteinExistence type="predicted"/>
<dbReference type="AlphaFoldDB" id="A0AAV3YQU0"/>
<comment type="caution">
    <text evidence="1">The sequence shown here is derived from an EMBL/GenBank/DDBJ whole genome shotgun (WGS) entry which is preliminary data.</text>
</comment>
<name>A0AAV3YQU0_9GAST</name>
<evidence type="ECO:0000313" key="2">
    <source>
        <dbReference type="Proteomes" id="UP000735302"/>
    </source>
</evidence>
<sequence>MDRKKSNELVLKEANLERSLLKTLRQRQLQFLGHVCRHKGLEQLAITGKIEGKLSRVFLCSEILNPTDICQRAKLILFTSPVLKALKMDRFSAKSIFRMLMVVLFALTQYCEAVRPLSGWGFNIVWIKRNRLDLLFINIYWFQVKLYKEQEANVRIAYCTEVITPCHEVRYTKQRNDGSWLANFLLDANGEREFILYFSSVKGGNL</sequence>
<protein>
    <submittedName>
        <fullName evidence="1">Uncharacterized protein</fullName>
    </submittedName>
</protein>